<dbReference type="InterPro" id="IPR004165">
    <property type="entry name" value="CoA_trans_fam_I"/>
</dbReference>
<dbReference type="AlphaFoldDB" id="A0A810BXQ2"/>
<dbReference type="SMART" id="SM00882">
    <property type="entry name" value="CoA_trans"/>
    <property type="match status" value="1"/>
</dbReference>
<dbReference type="SUPFAM" id="SSF100950">
    <property type="entry name" value="NagB/RpiA/CoA transferase-like"/>
    <property type="match status" value="1"/>
</dbReference>
<dbReference type="GO" id="GO:0008410">
    <property type="term" value="F:CoA-transferase activity"/>
    <property type="evidence" value="ECO:0007669"/>
    <property type="project" value="InterPro"/>
</dbReference>
<accession>A0A810BXQ2</accession>
<reference evidence="1" key="1">
    <citation type="submission" date="2020-05" db="EMBL/GenBank/DDBJ databases">
        <title>Complete genome sequence of Bradyrhizobium diazoefficiens XF9 isolated from soybean nodule.</title>
        <authorList>
            <person name="Noda R."/>
            <person name="Kakizaki K."/>
            <person name="Minamisawa K."/>
        </authorList>
    </citation>
    <scope>NUCLEOTIDE SEQUENCE</scope>
    <source>
        <strain evidence="1">XF9</strain>
    </source>
</reference>
<gene>
    <name evidence="1" type="primary">gctA</name>
    <name evidence="1" type="ORF">XF9B_13860</name>
</gene>
<evidence type="ECO:0000313" key="1">
    <source>
        <dbReference type="EMBL" id="BCE79965.1"/>
    </source>
</evidence>
<dbReference type="Pfam" id="PF01144">
    <property type="entry name" value="CoA_trans"/>
    <property type="match status" value="1"/>
</dbReference>
<protein>
    <submittedName>
        <fullName evidence="1">CoA synthetase</fullName>
    </submittedName>
</protein>
<organism evidence="1">
    <name type="scientific">Bradyrhizobium diazoefficiens</name>
    <dbReference type="NCBI Taxonomy" id="1355477"/>
    <lineage>
        <taxon>Bacteria</taxon>
        <taxon>Pseudomonadati</taxon>
        <taxon>Pseudomonadota</taxon>
        <taxon>Alphaproteobacteria</taxon>
        <taxon>Hyphomicrobiales</taxon>
        <taxon>Nitrobacteraceae</taxon>
        <taxon>Bradyrhizobium</taxon>
    </lineage>
</organism>
<sequence length="284" mass="30006">MRQDKKNKAEDAHDRDRALEALAGRVASGQSLAVPVDRSGVAMAATAAIIAAGIDNLHLVCVPISGMQADLLIGAGAVRTLETSAISLGEAGGAPRFGAAVRAGSVTLRDATCPAIHAGLMAAQHGVPFMPIAGIIGSDLLEVRPDWKVIDSPVGEARKVVVVPAIKPDVALFHAPEADRAGNIRIGRFRELATMAYAAKRTLVTVERIVDHDLFETEDSAAGVLPSLYVDAIAVAERGAWPLALWNEYPADEAEIARYAAMARSEDGFRAYLSTFLSHRKQVA</sequence>
<name>A0A810BXQ2_9BRAD</name>
<dbReference type="Gene3D" id="3.30.30.40">
    <property type="match status" value="1"/>
</dbReference>
<proteinExistence type="predicted"/>
<dbReference type="InterPro" id="IPR037171">
    <property type="entry name" value="NagB/RpiA_transferase-like"/>
</dbReference>
<dbReference type="EMBL" id="AP023098">
    <property type="protein sequence ID" value="BCE79965.1"/>
    <property type="molecule type" value="Genomic_DNA"/>
</dbReference>
<dbReference type="Gene3D" id="3.40.1080.10">
    <property type="entry name" value="Glutaconate Coenzyme A-transferase"/>
    <property type="match status" value="1"/>
</dbReference>